<dbReference type="Pfam" id="PF12833">
    <property type="entry name" value="HTH_18"/>
    <property type="match status" value="1"/>
</dbReference>
<dbReference type="InterPro" id="IPR002818">
    <property type="entry name" value="DJ-1/PfpI"/>
</dbReference>
<dbReference type="RefSeq" id="WP_097189752.1">
    <property type="nucleotide sequence ID" value="NZ_OCSU01000001.1"/>
</dbReference>
<dbReference type="PANTHER" id="PTHR43130">
    <property type="entry name" value="ARAC-FAMILY TRANSCRIPTIONAL REGULATOR"/>
    <property type="match status" value="1"/>
</dbReference>
<dbReference type="GO" id="GO:0043565">
    <property type="term" value="F:sequence-specific DNA binding"/>
    <property type="evidence" value="ECO:0007669"/>
    <property type="project" value="InterPro"/>
</dbReference>
<dbReference type="InterPro" id="IPR009057">
    <property type="entry name" value="Homeodomain-like_sf"/>
</dbReference>
<keyword evidence="2" id="KW-0804">Transcription</keyword>
<accession>A0A7Z7N159</accession>
<dbReference type="SUPFAM" id="SSF46689">
    <property type="entry name" value="Homeodomain-like"/>
    <property type="match status" value="2"/>
</dbReference>
<evidence type="ECO:0000313" key="4">
    <source>
        <dbReference type="EMBL" id="SOE54640.1"/>
    </source>
</evidence>
<protein>
    <submittedName>
        <fullName evidence="4">Transcriptional regulator, AraC family with amidase-like domain</fullName>
    </submittedName>
</protein>
<dbReference type="SUPFAM" id="SSF52317">
    <property type="entry name" value="Class I glutamine amidotransferase-like"/>
    <property type="match status" value="1"/>
</dbReference>
<dbReference type="PANTHER" id="PTHR43130:SF3">
    <property type="entry name" value="HTH-TYPE TRANSCRIPTIONAL REGULATOR RV1931C"/>
    <property type="match status" value="1"/>
</dbReference>
<organism evidence="4 5">
    <name type="scientific">Caballeronia arationis</name>
    <dbReference type="NCBI Taxonomy" id="1777142"/>
    <lineage>
        <taxon>Bacteria</taxon>
        <taxon>Pseudomonadati</taxon>
        <taxon>Pseudomonadota</taxon>
        <taxon>Betaproteobacteria</taxon>
        <taxon>Burkholderiales</taxon>
        <taxon>Burkholderiaceae</taxon>
        <taxon>Caballeronia</taxon>
    </lineage>
</organism>
<dbReference type="InterPro" id="IPR018060">
    <property type="entry name" value="HTH_AraC"/>
</dbReference>
<feature type="domain" description="HTH araC/xylS-type" evidence="3">
    <location>
        <begin position="211"/>
        <end position="309"/>
    </location>
</feature>
<keyword evidence="1" id="KW-0805">Transcription regulation</keyword>
<gene>
    <name evidence="4" type="ORF">SAMN05446927_0869</name>
</gene>
<evidence type="ECO:0000313" key="5">
    <source>
        <dbReference type="Proteomes" id="UP000219522"/>
    </source>
</evidence>
<comment type="caution">
    <text evidence="4">The sequence shown here is derived from an EMBL/GenBank/DDBJ whole genome shotgun (WGS) entry which is preliminary data.</text>
</comment>
<name>A0A7Z7N159_9BURK</name>
<dbReference type="PROSITE" id="PS01124">
    <property type="entry name" value="HTH_ARAC_FAMILY_2"/>
    <property type="match status" value="1"/>
</dbReference>
<dbReference type="EMBL" id="OCSU01000001">
    <property type="protein sequence ID" value="SOE54640.1"/>
    <property type="molecule type" value="Genomic_DNA"/>
</dbReference>
<dbReference type="Pfam" id="PF01965">
    <property type="entry name" value="DJ-1_PfpI"/>
    <property type="match status" value="1"/>
</dbReference>
<sequence length="318" mass="34961">MHRIGFIVPERFQLMSLAALTAFELANLPPTGPCYDIHLLSEHGGPVQSSAGMTLETEKFGDPSFDTIIVGSITEVKMPPFGPTLIAFVQEAAKASRRTASICSGAFVLAEAGLLNGRRATMHRAHAAEFRVRFPQVTTDEDRIFVNDGPYWTSAGMTAGIDLALALIDHDLGPDAAKMVARLLVMNQRRLGGQKQHSALLDMTPKSDRIELVLAHIRRNLRDALTVEELAAVANLSPRQFSRAFLAETGLPPAKAVEQLRLEAARFMIEQGRHTINVVAEESGFADRERMRRAFLRTFGVPADVLRRNARREPVDGT</sequence>
<evidence type="ECO:0000259" key="3">
    <source>
        <dbReference type="PROSITE" id="PS01124"/>
    </source>
</evidence>
<evidence type="ECO:0000256" key="1">
    <source>
        <dbReference type="ARBA" id="ARBA00023015"/>
    </source>
</evidence>
<keyword evidence="5" id="KW-1185">Reference proteome</keyword>
<dbReference type="CDD" id="cd03137">
    <property type="entry name" value="GATase1_AraC_1"/>
    <property type="match status" value="1"/>
</dbReference>
<dbReference type="SMART" id="SM00342">
    <property type="entry name" value="HTH_ARAC"/>
    <property type="match status" value="1"/>
</dbReference>
<reference evidence="4 5" key="1">
    <citation type="submission" date="2017-09" db="EMBL/GenBank/DDBJ databases">
        <authorList>
            <person name="Varghese N."/>
            <person name="Submissions S."/>
        </authorList>
    </citation>
    <scope>NUCLEOTIDE SEQUENCE [LARGE SCALE GENOMIC DNA]</scope>
    <source>
        <strain evidence="4 5">OK806</strain>
    </source>
</reference>
<dbReference type="Proteomes" id="UP000219522">
    <property type="component" value="Unassembled WGS sequence"/>
</dbReference>
<proteinExistence type="predicted"/>
<dbReference type="GO" id="GO:0003700">
    <property type="term" value="F:DNA-binding transcription factor activity"/>
    <property type="evidence" value="ECO:0007669"/>
    <property type="project" value="InterPro"/>
</dbReference>
<dbReference type="Gene3D" id="3.40.50.880">
    <property type="match status" value="1"/>
</dbReference>
<evidence type="ECO:0000256" key="2">
    <source>
        <dbReference type="ARBA" id="ARBA00023163"/>
    </source>
</evidence>
<dbReference type="InterPro" id="IPR029062">
    <property type="entry name" value="Class_I_gatase-like"/>
</dbReference>
<dbReference type="AlphaFoldDB" id="A0A7Z7N159"/>
<dbReference type="Gene3D" id="1.10.10.60">
    <property type="entry name" value="Homeodomain-like"/>
    <property type="match status" value="1"/>
</dbReference>
<dbReference type="InterPro" id="IPR052158">
    <property type="entry name" value="INH-QAR"/>
</dbReference>